<proteinExistence type="predicted"/>
<dbReference type="InterPro" id="IPR045914">
    <property type="entry name" value="Zn532-like"/>
</dbReference>
<evidence type="ECO:0000313" key="4">
    <source>
        <dbReference type="Proteomes" id="UP001266305"/>
    </source>
</evidence>
<evidence type="ECO:0000313" key="3">
    <source>
        <dbReference type="EMBL" id="KAK2094298.1"/>
    </source>
</evidence>
<organism evidence="3 4">
    <name type="scientific">Saguinus oedipus</name>
    <name type="common">Cotton-top tamarin</name>
    <name type="synonym">Oedipomidas oedipus</name>
    <dbReference type="NCBI Taxonomy" id="9490"/>
    <lineage>
        <taxon>Eukaryota</taxon>
        <taxon>Metazoa</taxon>
        <taxon>Chordata</taxon>
        <taxon>Craniata</taxon>
        <taxon>Vertebrata</taxon>
        <taxon>Euteleostomi</taxon>
        <taxon>Mammalia</taxon>
        <taxon>Eutheria</taxon>
        <taxon>Euarchontoglires</taxon>
        <taxon>Primates</taxon>
        <taxon>Haplorrhini</taxon>
        <taxon>Platyrrhini</taxon>
        <taxon>Cebidae</taxon>
        <taxon>Callitrichinae</taxon>
        <taxon>Saguinus</taxon>
    </lineage>
</organism>
<dbReference type="PANTHER" id="PTHR47222:SF3">
    <property type="entry name" value="ZINC FINGER PROTEIN 532"/>
    <property type="match status" value="1"/>
</dbReference>
<dbReference type="InterPro" id="IPR013087">
    <property type="entry name" value="Znf_C2H2_type"/>
</dbReference>
<dbReference type="EMBL" id="JASSZA010000014">
    <property type="protein sequence ID" value="KAK2094298.1"/>
    <property type="molecule type" value="Genomic_DNA"/>
</dbReference>
<accession>A0ABQ9UCE4</accession>
<feature type="domain" description="C2H2-type" evidence="2">
    <location>
        <begin position="35"/>
        <end position="63"/>
    </location>
</feature>
<dbReference type="PANTHER" id="PTHR47222">
    <property type="entry name" value="ZINC FINGER PROTEIN 532-RELATED"/>
    <property type="match status" value="1"/>
</dbReference>
<evidence type="ECO:0000256" key="1">
    <source>
        <dbReference type="PROSITE-ProRule" id="PRU00042"/>
    </source>
</evidence>
<dbReference type="SUPFAM" id="SSF57667">
    <property type="entry name" value="beta-beta-alpha zinc fingers"/>
    <property type="match status" value="1"/>
</dbReference>
<dbReference type="Gene3D" id="3.30.160.60">
    <property type="entry name" value="Classic Zinc Finger"/>
    <property type="match status" value="1"/>
</dbReference>
<dbReference type="Proteomes" id="UP001266305">
    <property type="component" value="Unassembled WGS sequence"/>
</dbReference>
<dbReference type="PROSITE" id="PS00028">
    <property type="entry name" value="ZINC_FINGER_C2H2_1"/>
    <property type="match status" value="1"/>
</dbReference>
<comment type="caution">
    <text evidence="3">The sequence shown here is derived from an EMBL/GenBank/DDBJ whole genome shotgun (WGS) entry which is preliminary data.</text>
</comment>
<keyword evidence="4" id="KW-1185">Reference proteome</keyword>
<sequence>MIHEAETRCQFISSAASQTQPLRLGHVRQVQMKKHPCRQCDKSFSSSHSLCRHNRIKHKGIRKVYACS</sequence>
<keyword evidence="1" id="KW-0863">Zinc-finger</keyword>
<dbReference type="InterPro" id="IPR036236">
    <property type="entry name" value="Znf_C2H2_sf"/>
</dbReference>
<keyword evidence="1" id="KW-0479">Metal-binding</keyword>
<feature type="non-terminal residue" evidence="3">
    <location>
        <position position="68"/>
    </location>
</feature>
<keyword evidence="1" id="KW-0862">Zinc</keyword>
<evidence type="ECO:0000259" key="2">
    <source>
        <dbReference type="PROSITE" id="PS50157"/>
    </source>
</evidence>
<protein>
    <recommendedName>
        <fullName evidence="2">C2H2-type domain-containing protein</fullName>
    </recommendedName>
</protein>
<dbReference type="PROSITE" id="PS50157">
    <property type="entry name" value="ZINC_FINGER_C2H2_2"/>
    <property type="match status" value="1"/>
</dbReference>
<gene>
    <name evidence="3" type="ORF">P7K49_028036</name>
</gene>
<name>A0ABQ9UCE4_SAGOE</name>
<reference evidence="3 4" key="1">
    <citation type="submission" date="2023-05" db="EMBL/GenBank/DDBJ databases">
        <title>B98-5 Cell Line De Novo Hybrid Assembly: An Optical Mapping Approach.</title>
        <authorList>
            <person name="Kananen K."/>
            <person name="Auerbach J.A."/>
            <person name="Kautto E."/>
            <person name="Blachly J.S."/>
        </authorList>
    </citation>
    <scope>NUCLEOTIDE SEQUENCE [LARGE SCALE GENOMIC DNA]</scope>
    <source>
        <strain evidence="3">B95-8</strain>
        <tissue evidence="3">Cell line</tissue>
    </source>
</reference>